<dbReference type="InterPro" id="IPR001138">
    <property type="entry name" value="Zn2Cys6_DnaBD"/>
</dbReference>
<keyword evidence="6" id="KW-0539">Nucleus</keyword>
<protein>
    <recommendedName>
        <fullName evidence="8">Zn(2)-C6 fungal-type domain-containing protein</fullName>
    </recommendedName>
</protein>
<evidence type="ECO:0000256" key="6">
    <source>
        <dbReference type="ARBA" id="ARBA00023242"/>
    </source>
</evidence>
<dbReference type="Proteomes" id="UP000308199">
    <property type="component" value="Unassembled WGS sequence"/>
</dbReference>
<feature type="domain" description="Zn(2)-C6 fungal-type" evidence="8">
    <location>
        <begin position="47"/>
        <end position="76"/>
    </location>
</feature>
<keyword evidence="10" id="KW-1185">Reference proteome</keyword>
<dbReference type="InterPro" id="IPR050335">
    <property type="entry name" value="ERT1_acuK_gluconeogen_tf"/>
</dbReference>
<keyword evidence="5" id="KW-0804">Transcription</keyword>
<evidence type="ECO:0000256" key="3">
    <source>
        <dbReference type="ARBA" id="ARBA00023015"/>
    </source>
</evidence>
<dbReference type="AlphaFoldDB" id="A0A4S4LIY5"/>
<keyword evidence="4" id="KW-0238">DNA-binding</keyword>
<evidence type="ECO:0000256" key="4">
    <source>
        <dbReference type="ARBA" id="ARBA00023125"/>
    </source>
</evidence>
<evidence type="ECO:0000256" key="7">
    <source>
        <dbReference type="SAM" id="MobiDB-lite"/>
    </source>
</evidence>
<feature type="compositionally biased region" description="Low complexity" evidence="7">
    <location>
        <begin position="271"/>
        <end position="286"/>
    </location>
</feature>
<dbReference type="EMBL" id="SGPK01000006">
    <property type="protein sequence ID" value="THH11919.1"/>
    <property type="molecule type" value="Genomic_DNA"/>
</dbReference>
<accession>A0A4S4LIY5</accession>
<organism evidence="9 10">
    <name type="scientific">Phellinidium pouzarii</name>
    <dbReference type="NCBI Taxonomy" id="167371"/>
    <lineage>
        <taxon>Eukaryota</taxon>
        <taxon>Fungi</taxon>
        <taxon>Dikarya</taxon>
        <taxon>Basidiomycota</taxon>
        <taxon>Agaricomycotina</taxon>
        <taxon>Agaricomycetes</taxon>
        <taxon>Hymenochaetales</taxon>
        <taxon>Hymenochaetaceae</taxon>
        <taxon>Phellinidium</taxon>
    </lineage>
</organism>
<feature type="compositionally biased region" description="Polar residues" evidence="7">
    <location>
        <begin position="186"/>
        <end position="201"/>
    </location>
</feature>
<sequence length="286" mass="29797">MMAFPPPPPGMIYAYPTAQGYPGMPFAPGMALPAALVRPKRKQVKMACTNCASACKRCDEGRPCERCCKYGISDTCQDGTRKERKKGIKRGPYKRKSKVSADASYEGFPAEQNPTEGFYQPYFYPPAGFVTVGPDGQPMQGDPSGAQQGMTHPQYYSLHAPYPPYPFPHGPNGTYPVMGGHVLGQPGSSGADTEGASTSTGPLPPITAPISDADDGTTEGDSQTGSRGRKRKVAASPTRGQGSGAGGKDDRSSSKRAGKKAAVSNVDDTNDGGAMTGTAGAQGSSM</sequence>
<dbReference type="GO" id="GO:0008270">
    <property type="term" value="F:zinc ion binding"/>
    <property type="evidence" value="ECO:0007669"/>
    <property type="project" value="InterPro"/>
</dbReference>
<dbReference type="GO" id="GO:0003677">
    <property type="term" value="F:DNA binding"/>
    <property type="evidence" value="ECO:0007669"/>
    <property type="project" value="UniProtKB-KW"/>
</dbReference>
<evidence type="ECO:0000313" key="9">
    <source>
        <dbReference type="EMBL" id="THH11919.1"/>
    </source>
</evidence>
<dbReference type="GO" id="GO:0000981">
    <property type="term" value="F:DNA-binding transcription factor activity, RNA polymerase II-specific"/>
    <property type="evidence" value="ECO:0007669"/>
    <property type="project" value="InterPro"/>
</dbReference>
<dbReference type="PANTHER" id="PTHR47659:SF7">
    <property type="entry name" value="FUNGAL TRANSCRIPTIONAL REGULATORY PROTEIN, N-TERMINAL DOMAIN-CONTAINING PROTEIN"/>
    <property type="match status" value="1"/>
</dbReference>
<evidence type="ECO:0000256" key="2">
    <source>
        <dbReference type="ARBA" id="ARBA00022833"/>
    </source>
</evidence>
<dbReference type="PANTHER" id="PTHR47659">
    <property type="entry name" value="ZN(II)2CYS6 TRANSCRIPTION FACTOR (EUROFUNG)-RELATED"/>
    <property type="match status" value="1"/>
</dbReference>
<evidence type="ECO:0000256" key="5">
    <source>
        <dbReference type="ARBA" id="ARBA00023163"/>
    </source>
</evidence>
<keyword evidence="3" id="KW-0805">Transcription regulation</keyword>
<dbReference type="OrthoDB" id="5575144at2759"/>
<evidence type="ECO:0000259" key="8">
    <source>
        <dbReference type="PROSITE" id="PS50048"/>
    </source>
</evidence>
<feature type="region of interest" description="Disordered" evidence="7">
    <location>
        <begin position="133"/>
        <end position="157"/>
    </location>
</feature>
<keyword evidence="1" id="KW-0479">Metal-binding</keyword>
<reference evidence="9 10" key="1">
    <citation type="submission" date="2019-02" db="EMBL/GenBank/DDBJ databases">
        <title>Genome sequencing of the rare red list fungi Phellinidium pouzarii.</title>
        <authorList>
            <person name="Buettner E."/>
            <person name="Kellner H."/>
        </authorList>
    </citation>
    <scope>NUCLEOTIDE SEQUENCE [LARGE SCALE GENOMIC DNA]</scope>
    <source>
        <strain evidence="9 10">DSM 108285</strain>
    </source>
</reference>
<dbReference type="PROSITE" id="PS50048">
    <property type="entry name" value="ZN2_CY6_FUNGAL_2"/>
    <property type="match status" value="1"/>
</dbReference>
<keyword evidence="2" id="KW-0862">Zinc</keyword>
<gene>
    <name evidence="9" type="ORF">EW145_g349</name>
</gene>
<proteinExistence type="predicted"/>
<feature type="region of interest" description="Disordered" evidence="7">
    <location>
        <begin position="176"/>
        <end position="286"/>
    </location>
</feature>
<comment type="caution">
    <text evidence="9">The sequence shown here is derived from an EMBL/GenBank/DDBJ whole genome shotgun (WGS) entry which is preliminary data.</text>
</comment>
<evidence type="ECO:0000256" key="1">
    <source>
        <dbReference type="ARBA" id="ARBA00022723"/>
    </source>
</evidence>
<evidence type="ECO:0000313" key="10">
    <source>
        <dbReference type="Proteomes" id="UP000308199"/>
    </source>
</evidence>
<name>A0A4S4LIY5_9AGAM</name>